<protein>
    <recommendedName>
        <fullName evidence="1">YqaJ viral recombinase domain-containing protein</fullName>
    </recommendedName>
</protein>
<dbReference type="CDD" id="cd22343">
    <property type="entry name" value="PDDEXK_lambda_exonuclease-like"/>
    <property type="match status" value="1"/>
</dbReference>
<dbReference type="InterPro" id="IPR011335">
    <property type="entry name" value="Restrct_endonuc-II-like"/>
</dbReference>
<organism evidence="2">
    <name type="scientific">viral metagenome</name>
    <dbReference type="NCBI Taxonomy" id="1070528"/>
    <lineage>
        <taxon>unclassified sequences</taxon>
        <taxon>metagenomes</taxon>
        <taxon>organismal metagenomes</taxon>
    </lineage>
</organism>
<reference evidence="2" key="1">
    <citation type="journal article" date="2020" name="Nature">
        <title>Giant virus diversity and host interactions through global metagenomics.</title>
        <authorList>
            <person name="Schulz F."/>
            <person name="Roux S."/>
            <person name="Paez-Espino D."/>
            <person name="Jungbluth S."/>
            <person name="Walsh D.A."/>
            <person name="Denef V.J."/>
            <person name="McMahon K.D."/>
            <person name="Konstantinidis K.T."/>
            <person name="Eloe-Fadrosh E.A."/>
            <person name="Kyrpides N.C."/>
            <person name="Woyke T."/>
        </authorList>
    </citation>
    <scope>NUCLEOTIDE SEQUENCE</scope>
    <source>
        <strain evidence="2">GVMAG-S-1101165-79</strain>
    </source>
</reference>
<dbReference type="AlphaFoldDB" id="A0A6C0AQB1"/>
<dbReference type="Pfam" id="PF09588">
    <property type="entry name" value="YqaJ"/>
    <property type="match status" value="1"/>
</dbReference>
<dbReference type="PANTHER" id="PTHR46609:SF6">
    <property type="entry name" value="EXONUCLEASE, PHAGE-TYPE_RECB, C-TERMINAL DOMAIN-CONTAINING PROTEIN-RELATED"/>
    <property type="match status" value="1"/>
</dbReference>
<evidence type="ECO:0000259" key="1">
    <source>
        <dbReference type="Pfam" id="PF09588"/>
    </source>
</evidence>
<dbReference type="SUPFAM" id="SSF52980">
    <property type="entry name" value="Restriction endonuclease-like"/>
    <property type="match status" value="1"/>
</dbReference>
<feature type="domain" description="YqaJ viral recombinase" evidence="1">
    <location>
        <begin position="170"/>
        <end position="315"/>
    </location>
</feature>
<dbReference type="InterPro" id="IPR011604">
    <property type="entry name" value="PDDEXK-like_dom_sf"/>
</dbReference>
<proteinExistence type="predicted"/>
<dbReference type="EMBL" id="MN740762">
    <property type="protein sequence ID" value="QHS81954.1"/>
    <property type="molecule type" value="Genomic_DNA"/>
</dbReference>
<accession>A0A6C0AQB1</accession>
<dbReference type="InterPro" id="IPR051703">
    <property type="entry name" value="NF-kappa-B_Signaling_Reg"/>
</dbReference>
<evidence type="ECO:0000313" key="2">
    <source>
        <dbReference type="EMBL" id="QHS81954.1"/>
    </source>
</evidence>
<dbReference type="InterPro" id="IPR019080">
    <property type="entry name" value="YqaJ_viral_recombinase"/>
</dbReference>
<sequence length="492" mass="58643">MDNLKIEELEDILDILIFEDKPSIFTEEYTLQFIETALHLMDETMTLNPRLIFEINLYDILLEDITDIFYVQLEEQIDDLYDGDDIEDTINDLLEEACSIFIASFYPDKYSELLQKFSEIDEIIDDTIKFFENIDNNKDDNNNEINKTLIIEDKINYLRSIPQPIQRTHEWYQFRWNLITASNAWKAFESQSAINQLIYEKCQPIKSINDFGDIENSQEVKMVNINTPLHWGQKYEPLSVMIYEHMYNSKIEDFGCIQHSSYKFIGASPDGIVVKSNTGRYGRMIEIKNPVSREITGIPKKEYWVQMQLQMEVCDLDECDFLETKFLEYPNYESYRDDSVTSYDLSGNEFKSYVITKNNSYKGTIIYFHTKEGAPYYVYQPLNLYLYEDITNWEEENIEKYQSDAYNYTFIKFIYWKVEKISCVLVLRNREWFKNNIGQLEKVWKIIEEERITGYQHRAPNKKQKSETYKPYVKNTVEQGCFLFNKIIKVDT</sequence>
<name>A0A6C0AQB1_9ZZZZ</name>
<dbReference type="Gene3D" id="3.90.320.10">
    <property type="match status" value="1"/>
</dbReference>
<dbReference type="PANTHER" id="PTHR46609">
    <property type="entry name" value="EXONUCLEASE, PHAGE-TYPE/RECB, C-TERMINAL DOMAIN-CONTAINING PROTEIN"/>
    <property type="match status" value="1"/>
</dbReference>